<dbReference type="PROSITE" id="PS51257">
    <property type="entry name" value="PROKAR_LIPOPROTEIN"/>
    <property type="match status" value="1"/>
</dbReference>
<dbReference type="GeneID" id="15312016"/>
<gene>
    <name evidence="2" type="ORF">CPPG_00048</name>
</gene>
<evidence type="ECO:0000256" key="1">
    <source>
        <dbReference type="SAM" id="Phobius"/>
    </source>
</evidence>
<dbReference type="EMBL" id="HQ634175">
    <property type="protein sequence ID" value="AGH26365.1"/>
    <property type="molecule type" value="Genomic_DNA"/>
</dbReference>
<feature type="transmembrane region" description="Helical" evidence="1">
    <location>
        <begin position="69"/>
        <end position="98"/>
    </location>
</feature>
<proteinExistence type="predicted"/>
<reference evidence="2 3" key="1">
    <citation type="submission" date="2010-11" db="EMBL/GenBank/DDBJ databases">
        <title>The Genome Sequence of Cyanophage P-RSM1.</title>
        <authorList>
            <consortium name="The Broad Institute Genome Sequencing Platform"/>
            <person name="Henn M.R."/>
            <person name="Sullivan M.S."/>
            <person name="Osburne M.S."/>
            <person name="Levin J."/>
            <person name="Malboeuf C."/>
            <person name="Casali M."/>
            <person name="Russ C."/>
            <person name="Lennon N."/>
            <person name="Chapman S.B."/>
            <person name="Erlich R."/>
            <person name="Young S.K."/>
            <person name="Yandava C."/>
            <person name="Zeng Q."/>
            <person name="Alvarado L."/>
            <person name="Anderson S."/>
            <person name="Berlin A."/>
            <person name="Chen Z."/>
            <person name="Freedman E."/>
            <person name="Gellesch M."/>
            <person name="Goldberg J."/>
            <person name="Green L."/>
            <person name="Griggs A."/>
            <person name="Gujja S."/>
            <person name="Heilman E.R."/>
            <person name="Heiman D."/>
            <person name="Hollinger A."/>
            <person name="Howarth C."/>
            <person name="Larson L."/>
            <person name="Mehta T."/>
            <person name="Pearson M."/>
            <person name="Roberts A."/>
            <person name="Ryan E."/>
            <person name="Saif S."/>
            <person name="Shea T."/>
            <person name="Shenoy N."/>
            <person name="Sisk P."/>
            <person name="Stolte C."/>
            <person name="Sykes S."/>
            <person name="White J."/>
            <person name="Yu Q."/>
            <person name="Coleman M.L."/>
            <person name="Huang K.H."/>
            <person name="Weigele P.R."/>
            <person name="DeFrancesco A.S."/>
            <person name="Kern S.E."/>
            <person name="Thompson L.R."/>
            <person name="Fu R."/>
            <person name="Hombeck B."/>
            <person name="Chisholm S.W."/>
            <person name="Haas B."/>
            <person name="Nusbaum C."/>
            <person name="Birren B."/>
        </authorList>
    </citation>
    <scope>NUCLEOTIDE SEQUENCE [LARGE SCALE GENOMIC DNA]</scope>
    <source>
        <strain evidence="2 3">P-RSM1</strain>
    </source>
</reference>
<dbReference type="OrthoDB" id="14844at10239"/>
<protein>
    <submittedName>
        <fullName evidence="2">Uncharacterized protein</fullName>
    </submittedName>
</protein>
<accession>M4QQJ0</accession>
<dbReference type="Proteomes" id="UP000201235">
    <property type="component" value="Segment"/>
</dbReference>
<keyword evidence="1" id="KW-1133">Transmembrane helix</keyword>
<evidence type="ECO:0000313" key="2">
    <source>
        <dbReference type="EMBL" id="AGH26365.1"/>
    </source>
</evidence>
<feature type="transmembrane region" description="Helical" evidence="1">
    <location>
        <begin position="21"/>
        <end position="49"/>
    </location>
</feature>
<name>M4QQJ0_9CAUD</name>
<organism evidence="2 3">
    <name type="scientific">Cyanophage P-RSM1</name>
    <dbReference type="NCBI Taxonomy" id="536444"/>
    <lineage>
        <taxon>Viruses</taxon>
        <taxon>Duplodnaviria</taxon>
        <taxon>Heunggongvirae</taxon>
        <taxon>Uroviricota</taxon>
        <taxon>Caudoviricetes</taxon>
        <taxon>Pantevenvirales</taxon>
        <taxon>Kyanoviridae</taxon>
        <taxon>Emcearvirus</taxon>
        <taxon>Emcearvirus gerard</taxon>
    </lineage>
</organism>
<dbReference type="RefSeq" id="YP_007877600.1">
    <property type="nucleotide sequence ID" value="NC_021071.1"/>
</dbReference>
<keyword evidence="3" id="KW-1185">Reference proteome</keyword>
<sequence>MFKKLLDRYFKLLKKIDERHYWPLFIFLSCYFVIPYSEFVVTALILLYFKFEAQFRKIGGKLVRPLPEWLRIGGSTIFFLVMLDDTLAYLSIIAIAFWSNRELKKREELEREEKEKGLM</sequence>
<keyword evidence="1" id="KW-0812">Transmembrane</keyword>
<dbReference type="KEGG" id="vg:15312016"/>
<keyword evidence="1" id="KW-0472">Membrane</keyword>
<evidence type="ECO:0000313" key="3">
    <source>
        <dbReference type="Proteomes" id="UP000201235"/>
    </source>
</evidence>